<evidence type="ECO:0008006" key="3">
    <source>
        <dbReference type="Google" id="ProtNLM"/>
    </source>
</evidence>
<comment type="caution">
    <text evidence="1">The sequence shown here is derived from an EMBL/GenBank/DDBJ whole genome shotgun (WGS) entry which is preliminary data.</text>
</comment>
<gene>
    <name evidence="1" type="ORF">ETSY1_20450</name>
</gene>
<reference evidence="1 2" key="1">
    <citation type="journal article" date="2014" name="Nature">
        <title>An environmental bacterial taxon with a large and distinct metabolic repertoire.</title>
        <authorList>
            <person name="Wilson M.C."/>
            <person name="Mori T."/>
            <person name="Ruckert C."/>
            <person name="Uria A.R."/>
            <person name="Helf M.J."/>
            <person name="Takada K."/>
            <person name="Gernert C."/>
            <person name="Steffens U.A."/>
            <person name="Heycke N."/>
            <person name="Schmitt S."/>
            <person name="Rinke C."/>
            <person name="Helfrich E.J."/>
            <person name="Brachmann A.O."/>
            <person name="Gurgui C."/>
            <person name="Wakimoto T."/>
            <person name="Kracht M."/>
            <person name="Crusemann M."/>
            <person name="Hentschel U."/>
            <person name="Abe I."/>
            <person name="Matsunaga S."/>
            <person name="Kalinowski J."/>
            <person name="Takeyama H."/>
            <person name="Piel J."/>
        </authorList>
    </citation>
    <scope>NUCLEOTIDE SEQUENCE [LARGE SCALE GENOMIC DNA]</scope>
    <source>
        <strain evidence="2">TSY1</strain>
    </source>
</reference>
<dbReference type="EMBL" id="AZHW01000595">
    <property type="protein sequence ID" value="ETW98006.1"/>
    <property type="molecule type" value="Genomic_DNA"/>
</dbReference>
<accession>W4LKY2</accession>
<protein>
    <recommendedName>
        <fullName evidence="3">DUF1800 domain-containing protein</fullName>
    </recommendedName>
</protein>
<dbReference type="Proteomes" id="UP000019141">
    <property type="component" value="Unassembled WGS sequence"/>
</dbReference>
<sequence>MYRMVNTLRPLEEKLALFWHGVFATGYTKLNQPKAILRQVDMFRRCGMGPFRTLLVEIAKDPAMIFWLDNKDNHKEAVNENFGRELLELFSMGVGNYTEQDVRQCSHAFTGWTMRNAPLHAARVSRDSVWPYGRLDWQFEYQAEDHDDGEKTFLGQTGRFDGEDIIDIICQQPATARFVARHLYTFFVADEVQVPSWSEVPPRDSQAIDQLAETFVQHNGEMRAVLRTLFNANFFKQAQFARVKSPTELVVGAVRMAGGHRFPDVSDVNLGLQAGFMGQQLLDPPSVEGWHTGNGWINTASLMTRINFASEQFADASLPGVQSIIEYVAAQDATASANRLVDVCLELMGPLSVSDVTRNELVEHAEEGLARTGAEVDTAAMTQELLQLIVSTREYQLA</sequence>
<keyword evidence="2" id="KW-1185">Reference proteome</keyword>
<dbReference type="PATRIC" id="fig|1429438.4.peg.3971"/>
<organism evidence="1 2">
    <name type="scientific">Entotheonella factor</name>
    <dbReference type="NCBI Taxonomy" id="1429438"/>
    <lineage>
        <taxon>Bacteria</taxon>
        <taxon>Pseudomonadati</taxon>
        <taxon>Nitrospinota/Tectimicrobiota group</taxon>
        <taxon>Candidatus Tectimicrobiota</taxon>
        <taxon>Candidatus Entotheonellia</taxon>
        <taxon>Candidatus Entotheonellales</taxon>
        <taxon>Candidatus Entotheonellaceae</taxon>
        <taxon>Candidatus Entotheonella</taxon>
    </lineage>
</organism>
<dbReference type="AlphaFoldDB" id="W4LKY2"/>
<evidence type="ECO:0000313" key="1">
    <source>
        <dbReference type="EMBL" id="ETW98006.1"/>
    </source>
</evidence>
<dbReference type="InterPro" id="IPR014917">
    <property type="entry name" value="DUF1800"/>
</dbReference>
<dbReference type="Pfam" id="PF08811">
    <property type="entry name" value="DUF1800"/>
    <property type="match status" value="1"/>
</dbReference>
<proteinExistence type="predicted"/>
<name>W4LKY2_ENTF1</name>
<dbReference type="HOGENOM" id="CLU_026001_1_2_7"/>
<evidence type="ECO:0000313" key="2">
    <source>
        <dbReference type="Proteomes" id="UP000019141"/>
    </source>
</evidence>